<dbReference type="Proteomes" id="UP000787472">
    <property type="component" value="Unassembled WGS sequence"/>
</dbReference>
<protein>
    <submittedName>
        <fullName evidence="1">SDR family NAD(P)-dependent oxidoreductase</fullName>
    </submittedName>
</protein>
<dbReference type="Pfam" id="PF00106">
    <property type="entry name" value="adh_short"/>
    <property type="match status" value="1"/>
</dbReference>
<dbReference type="InterPro" id="IPR036291">
    <property type="entry name" value="NAD(P)-bd_dom_sf"/>
</dbReference>
<comment type="caution">
    <text evidence="1">The sequence shown here is derived from an EMBL/GenBank/DDBJ whole genome shotgun (WGS) entry which is preliminary data.</text>
</comment>
<dbReference type="PANTHER" id="PTHR44147:SF2">
    <property type="entry name" value="DEHYDROGENASE_REDUCTASE SDR FAMILY MEMBER 1"/>
    <property type="match status" value="1"/>
</dbReference>
<dbReference type="InterPro" id="IPR002347">
    <property type="entry name" value="SDR_fam"/>
</dbReference>
<name>A0A9E5JV38_9GAMM</name>
<dbReference type="PANTHER" id="PTHR44147">
    <property type="entry name" value="DEHYDROGENASE/REDUCTASE SDR FAMILY MEMBER 1"/>
    <property type="match status" value="1"/>
</dbReference>
<organism evidence="1 2">
    <name type="scientific">Pseudomaricurvus hydrocarbonicus</name>
    <dbReference type="NCBI Taxonomy" id="1470433"/>
    <lineage>
        <taxon>Bacteria</taxon>
        <taxon>Pseudomonadati</taxon>
        <taxon>Pseudomonadota</taxon>
        <taxon>Gammaproteobacteria</taxon>
        <taxon>Cellvibrionales</taxon>
        <taxon>Cellvibrionaceae</taxon>
        <taxon>Pseudomaricurvus</taxon>
    </lineage>
</organism>
<dbReference type="SUPFAM" id="SSF51735">
    <property type="entry name" value="NAD(P)-binding Rossmann-fold domains"/>
    <property type="match status" value="1"/>
</dbReference>
<reference evidence="1" key="1">
    <citation type="submission" date="2020-03" db="EMBL/GenBank/DDBJ databases">
        <authorList>
            <person name="Guo F."/>
        </authorList>
    </citation>
    <scope>NUCLEOTIDE SEQUENCE</scope>
    <source>
        <strain evidence="1">JCM 30134</strain>
    </source>
</reference>
<dbReference type="Gene3D" id="3.40.50.720">
    <property type="entry name" value="NAD(P)-binding Rossmann-like Domain"/>
    <property type="match status" value="1"/>
</dbReference>
<dbReference type="PRINTS" id="PR00081">
    <property type="entry name" value="GDHRDH"/>
</dbReference>
<dbReference type="RefSeq" id="WP_167185985.1">
    <property type="nucleotide sequence ID" value="NZ_JAAONZ010000006.1"/>
</dbReference>
<dbReference type="EMBL" id="JAAONZ010000006">
    <property type="protein sequence ID" value="NHO66001.1"/>
    <property type="molecule type" value="Genomic_DNA"/>
</dbReference>
<sequence>MTQSVAVVTGASRGLGRGIARALGRCGFTVYLTGRNASELEAAAAEVNAAGGCGVSVVCDHRDDAAVTAMFERVRQEGGRLDVLVNNATAVYPAELSAPGPFWEKPLHLVDMIDVGLRSSYVAAYAAAPLMIATGGGLMVHISFYGAVSYFHGPAYGAAKAGTDKMAFDMAEDLRPHNVASVSLWPGFILSDLIKAVPPEQLPPELVARLPTFETPEFSGMVIERLWQDPQRMQWSGETLIGAEMGQRFGLKDLDGKAPLSYRTSMGAPEQRFLCSD</sequence>
<evidence type="ECO:0000313" key="1">
    <source>
        <dbReference type="EMBL" id="NHO66001.1"/>
    </source>
</evidence>
<gene>
    <name evidence="1" type="ORF">G8770_10645</name>
</gene>
<evidence type="ECO:0000313" key="2">
    <source>
        <dbReference type="Proteomes" id="UP000787472"/>
    </source>
</evidence>
<keyword evidence="2" id="KW-1185">Reference proteome</keyword>
<proteinExistence type="predicted"/>
<dbReference type="AlphaFoldDB" id="A0A9E5JV38"/>
<accession>A0A9E5JV38</accession>